<reference evidence="1" key="1">
    <citation type="submission" date="2020-11" db="EMBL/GenBank/DDBJ databases">
        <title>Chlorella ohadii genome sequencing and assembly.</title>
        <authorList>
            <person name="Murik O."/>
            <person name="Treves H."/>
            <person name="Kedem I."/>
            <person name="Shotland Y."/>
            <person name="Kaplan A."/>
        </authorList>
    </citation>
    <scope>NUCLEOTIDE SEQUENCE</scope>
    <source>
        <strain evidence="1">1</strain>
    </source>
</reference>
<dbReference type="AlphaFoldDB" id="A0AAD5H8Q8"/>
<sequence length="90" mass="9852">MSLPGYERLELSGVLDATTAQLVQLVIDAVKSGKKKARQGCSSSCQLVKIEVEVEGKLSEDGKSVELEIEIEAKEGDRKESRELEYSVPL</sequence>
<comment type="caution">
    <text evidence="1">The sequence shown here is derived from an EMBL/GenBank/DDBJ whole genome shotgun (WGS) entry which is preliminary data.</text>
</comment>
<name>A0AAD5H8Q8_9CHLO</name>
<evidence type="ECO:0000313" key="1">
    <source>
        <dbReference type="EMBL" id="KAI7844012.1"/>
    </source>
</evidence>
<organism evidence="1 2">
    <name type="scientific">Chlorella ohadii</name>
    <dbReference type="NCBI Taxonomy" id="2649997"/>
    <lineage>
        <taxon>Eukaryota</taxon>
        <taxon>Viridiplantae</taxon>
        <taxon>Chlorophyta</taxon>
        <taxon>core chlorophytes</taxon>
        <taxon>Trebouxiophyceae</taxon>
        <taxon>Chlorellales</taxon>
        <taxon>Chlorellaceae</taxon>
        <taxon>Chlorella clade</taxon>
        <taxon>Chlorella</taxon>
    </lineage>
</organism>
<gene>
    <name evidence="1" type="ORF">COHA_002549</name>
</gene>
<dbReference type="Proteomes" id="UP001205105">
    <property type="component" value="Unassembled WGS sequence"/>
</dbReference>
<protein>
    <submittedName>
        <fullName evidence="1">Uncharacterized protein</fullName>
    </submittedName>
</protein>
<proteinExistence type="predicted"/>
<evidence type="ECO:0000313" key="2">
    <source>
        <dbReference type="Proteomes" id="UP001205105"/>
    </source>
</evidence>
<accession>A0AAD5H8Q8</accession>
<dbReference type="EMBL" id="JADXDR010000035">
    <property type="protein sequence ID" value="KAI7844012.1"/>
    <property type="molecule type" value="Genomic_DNA"/>
</dbReference>
<keyword evidence="2" id="KW-1185">Reference proteome</keyword>